<protein>
    <submittedName>
        <fullName evidence="7">Sterol desaturase family protein</fullName>
    </submittedName>
</protein>
<dbReference type="GO" id="GO:0016491">
    <property type="term" value="F:oxidoreductase activity"/>
    <property type="evidence" value="ECO:0007669"/>
    <property type="project" value="InterPro"/>
</dbReference>
<dbReference type="GO" id="GO:0005506">
    <property type="term" value="F:iron ion binding"/>
    <property type="evidence" value="ECO:0007669"/>
    <property type="project" value="InterPro"/>
</dbReference>
<evidence type="ECO:0000313" key="7">
    <source>
        <dbReference type="EMBL" id="BDS10023.1"/>
    </source>
</evidence>
<feature type="domain" description="Fatty acid hydroxylase" evidence="6">
    <location>
        <begin position="124"/>
        <end position="217"/>
    </location>
</feature>
<accession>A0A915YBH3</accession>
<dbReference type="InterPro" id="IPR050307">
    <property type="entry name" value="Sterol_Desaturase_Related"/>
</dbReference>
<dbReference type="RefSeq" id="WP_264791366.1">
    <property type="nucleotide sequence ID" value="NZ_AP026867.1"/>
</dbReference>
<dbReference type="Pfam" id="PF04116">
    <property type="entry name" value="FA_hydroxylase"/>
    <property type="match status" value="2"/>
</dbReference>
<evidence type="ECO:0000313" key="8">
    <source>
        <dbReference type="Proteomes" id="UP001060919"/>
    </source>
</evidence>
<keyword evidence="4 5" id="KW-0472">Membrane</keyword>
<feature type="transmembrane region" description="Helical" evidence="5">
    <location>
        <begin position="67"/>
        <end position="86"/>
    </location>
</feature>
<comment type="subcellular location">
    <subcellularLocation>
        <location evidence="1">Membrane</location>
    </subcellularLocation>
</comment>
<evidence type="ECO:0000256" key="4">
    <source>
        <dbReference type="ARBA" id="ARBA00023136"/>
    </source>
</evidence>
<evidence type="ECO:0000256" key="1">
    <source>
        <dbReference type="ARBA" id="ARBA00004370"/>
    </source>
</evidence>
<evidence type="ECO:0000256" key="3">
    <source>
        <dbReference type="ARBA" id="ARBA00022989"/>
    </source>
</evidence>
<dbReference type="GO" id="GO:0008610">
    <property type="term" value="P:lipid biosynthetic process"/>
    <property type="evidence" value="ECO:0007669"/>
    <property type="project" value="InterPro"/>
</dbReference>
<name>A0A915YBH3_9BACT</name>
<feature type="domain" description="Fatty acid hydroxylase" evidence="6">
    <location>
        <begin position="255"/>
        <end position="302"/>
    </location>
</feature>
<reference evidence="7" key="1">
    <citation type="submission" date="2022-09" db="EMBL/GenBank/DDBJ databases">
        <title>Aureispira anguillicida sp. nov., isolated from Leptocephalus of Japanese eel Anguilla japonica.</title>
        <authorList>
            <person name="Yuasa K."/>
            <person name="Mekata T."/>
            <person name="Ikunari K."/>
        </authorList>
    </citation>
    <scope>NUCLEOTIDE SEQUENCE</scope>
    <source>
        <strain evidence="7">EL160426</strain>
    </source>
</reference>
<feature type="transmembrane region" description="Helical" evidence="5">
    <location>
        <begin position="36"/>
        <end position="55"/>
    </location>
</feature>
<sequence length="344" mass="39681">MSDYLKILTDTYSSYYHFLVDEITLSYTYKPLWQNYFYLLILISVVFFLLEIASPWRKNQAKFRKDFWLDAFYMFFNFFIFSLIIFQAASNVVVNLFTDALALVGIHNLVAIKVQAMPIWVHLLLGFIVRDFVQWWVHRLLHSSSFLWEFHKVHHSVEEMGFAAHLRYHWMENVVYKSIEYLPLALIGIGLNDFFIIHIFTLIVGHYNHANAKFPEWVKGLGFGTLIGLFIAFVAVEASGIGGLAIVGISALVGLAISPIIKYIFNSPEMHIWHHSYELPSDKPNGINFGITLSCWDYIFGTNHIPHSGRDIRLGFPGLEEFPHDFGGQLIHGWNGKETNQEAP</sequence>
<dbReference type="AlphaFoldDB" id="A0A915YBH3"/>
<organism evidence="7 8">
    <name type="scientific">Aureispira anguillae</name>
    <dbReference type="NCBI Taxonomy" id="2864201"/>
    <lineage>
        <taxon>Bacteria</taxon>
        <taxon>Pseudomonadati</taxon>
        <taxon>Bacteroidota</taxon>
        <taxon>Saprospiria</taxon>
        <taxon>Saprospirales</taxon>
        <taxon>Saprospiraceae</taxon>
        <taxon>Aureispira</taxon>
    </lineage>
</organism>
<dbReference type="EMBL" id="AP026867">
    <property type="protein sequence ID" value="BDS10023.1"/>
    <property type="molecule type" value="Genomic_DNA"/>
</dbReference>
<evidence type="ECO:0000256" key="2">
    <source>
        <dbReference type="ARBA" id="ARBA00022692"/>
    </source>
</evidence>
<keyword evidence="8" id="KW-1185">Reference proteome</keyword>
<feature type="transmembrane region" description="Helical" evidence="5">
    <location>
        <begin position="241"/>
        <end position="265"/>
    </location>
</feature>
<dbReference type="GO" id="GO:0016020">
    <property type="term" value="C:membrane"/>
    <property type="evidence" value="ECO:0007669"/>
    <property type="project" value="UniProtKB-SubCell"/>
</dbReference>
<keyword evidence="2 5" id="KW-0812">Transmembrane</keyword>
<dbReference type="InterPro" id="IPR006694">
    <property type="entry name" value="Fatty_acid_hydroxylase"/>
</dbReference>
<feature type="transmembrane region" description="Helical" evidence="5">
    <location>
        <begin position="217"/>
        <end position="235"/>
    </location>
</feature>
<evidence type="ECO:0000256" key="5">
    <source>
        <dbReference type="SAM" id="Phobius"/>
    </source>
</evidence>
<feature type="transmembrane region" description="Helical" evidence="5">
    <location>
        <begin position="181"/>
        <end position="205"/>
    </location>
</feature>
<dbReference type="PANTHER" id="PTHR11863">
    <property type="entry name" value="STEROL DESATURASE"/>
    <property type="match status" value="1"/>
</dbReference>
<dbReference type="Proteomes" id="UP001060919">
    <property type="component" value="Chromosome"/>
</dbReference>
<dbReference type="KEGG" id="aup:AsAng_0007280"/>
<proteinExistence type="predicted"/>
<keyword evidence="3 5" id="KW-1133">Transmembrane helix</keyword>
<gene>
    <name evidence="7" type="ORF">AsAng_0007280</name>
</gene>
<evidence type="ECO:0000259" key="6">
    <source>
        <dbReference type="Pfam" id="PF04116"/>
    </source>
</evidence>